<proteinExistence type="predicted"/>
<dbReference type="EMBL" id="KB201266">
    <property type="protein sequence ID" value="ESO98142.1"/>
    <property type="molecule type" value="Genomic_DNA"/>
</dbReference>
<sequence length="406" mass="47239">MSVSNDTMGFSERVLQKQRDRVRESNTFNNNESLVIFPKQSLYLNQLASLRDSLLVEQHKKLFKDFQRFRIAQQRTEEQMEKVRVEHQTRKSKLSRKTPMLFERLDHIRFEHPSQLSPLTTLVEGRNITRRSQQLKPYLPKRKKHATKLQILETVKLNLPRLPQNLRKSPIISLTPSKTDKRDPSVIPSQPLSRKLTPRSKQAKVTSTRSRLRPLLACTPRDRCIEQVKFEPVPDGDRMNIDQIFTECLTLYEDKNSYHQRLTLSTVRRQLARSHRGSNIGWNAQNIKLPPRLPKILYKSDSTLSVLNSNLNDNFQNKYNEGRHIEKQTFTSPCKQIIVAMPDIVLDNASPVPGTSRESSPTGSLSKTIKQSELRQREIKNLLEDVKELNKQTQQYTEENINLCVN</sequence>
<gene>
    <name evidence="2" type="ORF">LOTGIDRAFT_174318</name>
</gene>
<dbReference type="KEGG" id="lgi:LOTGIDRAFT_174318"/>
<accession>V4ALY8</accession>
<dbReference type="OMA" id="PRIMPLE"/>
<feature type="compositionally biased region" description="Polar residues" evidence="1">
    <location>
        <begin position="356"/>
        <end position="369"/>
    </location>
</feature>
<dbReference type="Proteomes" id="UP000030746">
    <property type="component" value="Unassembled WGS sequence"/>
</dbReference>
<dbReference type="AlphaFoldDB" id="V4ALY8"/>
<dbReference type="CTD" id="20242694"/>
<dbReference type="GeneID" id="20242694"/>
<keyword evidence="3" id="KW-1185">Reference proteome</keyword>
<feature type="region of interest" description="Disordered" evidence="1">
    <location>
        <begin position="349"/>
        <end position="372"/>
    </location>
</feature>
<protein>
    <submittedName>
        <fullName evidence="2">Uncharacterized protein</fullName>
    </submittedName>
</protein>
<evidence type="ECO:0000256" key="1">
    <source>
        <dbReference type="SAM" id="MobiDB-lite"/>
    </source>
</evidence>
<organism evidence="2 3">
    <name type="scientific">Lottia gigantea</name>
    <name type="common">Giant owl limpet</name>
    <dbReference type="NCBI Taxonomy" id="225164"/>
    <lineage>
        <taxon>Eukaryota</taxon>
        <taxon>Metazoa</taxon>
        <taxon>Spiralia</taxon>
        <taxon>Lophotrochozoa</taxon>
        <taxon>Mollusca</taxon>
        <taxon>Gastropoda</taxon>
        <taxon>Patellogastropoda</taxon>
        <taxon>Lottioidea</taxon>
        <taxon>Lottiidae</taxon>
        <taxon>Lottia</taxon>
    </lineage>
</organism>
<feature type="region of interest" description="Disordered" evidence="1">
    <location>
        <begin position="172"/>
        <end position="209"/>
    </location>
</feature>
<dbReference type="HOGENOM" id="CLU_678412_0_0_1"/>
<dbReference type="RefSeq" id="XP_009051168.1">
    <property type="nucleotide sequence ID" value="XM_009052920.1"/>
</dbReference>
<dbReference type="OrthoDB" id="6158144at2759"/>
<evidence type="ECO:0000313" key="3">
    <source>
        <dbReference type="Proteomes" id="UP000030746"/>
    </source>
</evidence>
<evidence type="ECO:0000313" key="2">
    <source>
        <dbReference type="EMBL" id="ESO98142.1"/>
    </source>
</evidence>
<name>V4ALY8_LOTGI</name>
<reference evidence="2 3" key="1">
    <citation type="journal article" date="2013" name="Nature">
        <title>Insights into bilaterian evolution from three spiralian genomes.</title>
        <authorList>
            <person name="Simakov O."/>
            <person name="Marletaz F."/>
            <person name="Cho S.J."/>
            <person name="Edsinger-Gonzales E."/>
            <person name="Havlak P."/>
            <person name="Hellsten U."/>
            <person name="Kuo D.H."/>
            <person name="Larsson T."/>
            <person name="Lv J."/>
            <person name="Arendt D."/>
            <person name="Savage R."/>
            <person name="Osoegawa K."/>
            <person name="de Jong P."/>
            <person name="Grimwood J."/>
            <person name="Chapman J.A."/>
            <person name="Shapiro H."/>
            <person name="Aerts A."/>
            <person name="Otillar R.P."/>
            <person name="Terry A.Y."/>
            <person name="Boore J.L."/>
            <person name="Grigoriev I.V."/>
            <person name="Lindberg D.R."/>
            <person name="Seaver E.C."/>
            <person name="Weisblat D.A."/>
            <person name="Putnam N.H."/>
            <person name="Rokhsar D.S."/>
        </authorList>
    </citation>
    <scope>NUCLEOTIDE SEQUENCE [LARGE SCALE GENOMIC DNA]</scope>
</reference>